<evidence type="ECO:0000256" key="1">
    <source>
        <dbReference type="SAM" id="MobiDB-lite"/>
    </source>
</evidence>
<name>A0ABQ2TFF2_STRBA</name>
<organism evidence="2 3">
    <name type="scientific">Streptomyces badius</name>
    <dbReference type="NCBI Taxonomy" id="1941"/>
    <lineage>
        <taxon>Bacteria</taxon>
        <taxon>Bacillati</taxon>
        <taxon>Actinomycetota</taxon>
        <taxon>Actinomycetes</taxon>
        <taxon>Kitasatosporales</taxon>
        <taxon>Streptomycetaceae</taxon>
        <taxon>Streptomyces</taxon>
    </lineage>
</organism>
<keyword evidence="3" id="KW-1185">Reference proteome</keyword>
<dbReference type="Proteomes" id="UP000659767">
    <property type="component" value="Unassembled WGS sequence"/>
</dbReference>
<reference evidence="3" key="1">
    <citation type="journal article" date="2019" name="Int. J. Syst. Evol. Microbiol.">
        <title>The Global Catalogue of Microorganisms (GCM) 10K type strain sequencing project: providing services to taxonomists for standard genome sequencing and annotation.</title>
        <authorList>
            <consortium name="The Broad Institute Genomics Platform"/>
            <consortium name="The Broad Institute Genome Sequencing Center for Infectious Disease"/>
            <person name="Wu L."/>
            <person name="Ma J."/>
        </authorList>
    </citation>
    <scope>NUCLEOTIDE SEQUENCE [LARGE SCALE GENOMIC DNA]</scope>
    <source>
        <strain evidence="3">JCM 4350</strain>
    </source>
</reference>
<comment type="caution">
    <text evidence="2">The sequence shown here is derived from an EMBL/GenBank/DDBJ whole genome shotgun (WGS) entry which is preliminary data.</text>
</comment>
<proteinExistence type="predicted"/>
<evidence type="ECO:0000313" key="2">
    <source>
        <dbReference type="EMBL" id="GGS63364.1"/>
    </source>
</evidence>
<dbReference type="EMBL" id="BMSZ01000012">
    <property type="protein sequence ID" value="GGS63364.1"/>
    <property type="molecule type" value="Genomic_DNA"/>
</dbReference>
<sequence>MLEMAYTLAMATGKGIEFAEDGVATVGMTDARALLTSLIREVRYGGEVGAFTERGARQAYVVTPDFYETAARDAAVLRELRKHLADLGAGDKPSDKSQTRIISEALSLAERRADEASEPKKRKIRIVRNKPAADD</sequence>
<protein>
    <submittedName>
        <fullName evidence="2">Uncharacterized protein</fullName>
    </submittedName>
</protein>
<feature type="region of interest" description="Disordered" evidence="1">
    <location>
        <begin position="112"/>
        <end position="135"/>
    </location>
</feature>
<evidence type="ECO:0000313" key="3">
    <source>
        <dbReference type="Proteomes" id="UP000659767"/>
    </source>
</evidence>
<accession>A0ABQ2TFF2</accession>
<gene>
    <name evidence="2" type="ORF">GCM10010253_42780</name>
</gene>